<sequence>MTVTLVHNMKRCHKCYNHPVVTVTTVMTIFKIQSADLDDGRSRLWRWLTRARGYEGLDSRSGRRHTWVCGCVCKELGDDLGARLLLQRARQRKILCSQRLACDMGSSKLATIDLCLQAPTVAALPPTSATTSPL</sequence>
<organism evidence="1 2">
    <name type="scientific">Ficus carica</name>
    <name type="common">Common fig</name>
    <dbReference type="NCBI Taxonomy" id="3494"/>
    <lineage>
        <taxon>Eukaryota</taxon>
        <taxon>Viridiplantae</taxon>
        <taxon>Streptophyta</taxon>
        <taxon>Embryophyta</taxon>
        <taxon>Tracheophyta</taxon>
        <taxon>Spermatophyta</taxon>
        <taxon>Magnoliopsida</taxon>
        <taxon>eudicotyledons</taxon>
        <taxon>Gunneridae</taxon>
        <taxon>Pentapetalae</taxon>
        <taxon>rosids</taxon>
        <taxon>fabids</taxon>
        <taxon>Rosales</taxon>
        <taxon>Moraceae</taxon>
        <taxon>Ficeae</taxon>
        <taxon>Ficus</taxon>
    </lineage>
</organism>
<dbReference type="Proteomes" id="UP001187192">
    <property type="component" value="Unassembled WGS sequence"/>
</dbReference>
<protein>
    <submittedName>
        <fullName evidence="1">Uncharacterized protein</fullName>
    </submittedName>
</protein>
<reference evidence="1" key="1">
    <citation type="submission" date="2023-07" db="EMBL/GenBank/DDBJ databases">
        <title>draft genome sequence of fig (Ficus carica).</title>
        <authorList>
            <person name="Takahashi T."/>
            <person name="Nishimura K."/>
        </authorList>
    </citation>
    <scope>NUCLEOTIDE SEQUENCE</scope>
</reference>
<proteinExistence type="predicted"/>
<dbReference type="EMBL" id="BTGU01000909">
    <property type="protein sequence ID" value="GMN69697.1"/>
    <property type="molecule type" value="Genomic_DNA"/>
</dbReference>
<name>A0AA88JE80_FICCA</name>
<accession>A0AA88JE80</accession>
<evidence type="ECO:0000313" key="1">
    <source>
        <dbReference type="EMBL" id="GMN69697.1"/>
    </source>
</evidence>
<evidence type="ECO:0000313" key="2">
    <source>
        <dbReference type="Proteomes" id="UP001187192"/>
    </source>
</evidence>
<comment type="caution">
    <text evidence="1">The sequence shown here is derived from an EMBL/GenBank/DDBJ whole genome shotgun (WGS) entry which is preliminary data.</text>
</comment>
<dbReference type="AlphaFoldDB" id="A0AA88JE80"/>
<keyword evidence="2" id="KW-1185">Reference proteome</keyword>
<gene>
    <name evidence="1" type="ORF">TIFTF001_038743</name>
</gene>